<dbReference type="Proteomes" id="UP000325134">
    <property type="component" value="Unassembled WGS sequence"/>
</dbReference>
<dbReference type="RefSeq" id="WP_149774471.1">
    <property type="nucleotide sequence ID" value="NZ_FQVK01000002.1"/>
</dbReference>
<keyword evidence="1" id="KW-1133">Transmembrane helix</keyword>
<feature type="transmembrane region" description="Helical" evidence="1">
    <location>
        <begin position="20"/>
        <end position="39"/>
    </location>
</feature>
<sequence>MDWYSTIFELIDMRSFSNLWYWIALAVLWSTASHWVMGVPYDLVVRARRVGGQAETDLLDIVRINTNRMLYIADVSGVVILALCCFLFAGLATLGFYYQVEFAQAVFLLLFPMVLVGANSLRVARNLRRQDLTVEGVSKALHRCRLATQIIGMLAILVTSMWGMYQNFSIGVLG</sequence>
<keyword evidence="1" id="KW-0472">Membrane</keyword>
<dbReference type="EMBL" id="FQVK01000002">
    <property type="protein sequence ID" value="SHE43485.1"/>
    <property type="molecule type" value="Genomic_DNA"/>
</dbReference>
<evidence type="ECO:0000256" key="1">
    <source>
        <dbReference type="SAM" id="Phobius"/>
    </source>
</evidence>
<feature type="transmembrane region" description="Helical" evidence="1">
    <location>
        <begin position="71"/>
        <end position="96"/>
    </location>
</feature>
<dbReference type="OrthoDB" id="7847071at2"/>
<dbReference type="AlphaFoldDB" id="A0A1M4TGG4"/>
<feature type="transmembrane region" description="Helical" evidence="1">
    <location>
        <begin position="146"/>
        <end position="165"/>
    </location>
</feature>
<evidence type="ECO:0000313" key="3">
    <source>
        <dbReference type="Proteomes" id="UP000325134"/>
    </source>
</evidence>
<feature type="transmembrane region" description="Helical" evidence="1">
    <location>
        <begin position="102"/>
        <end position="121"/>
    </location>
</feature>
<keyword evidence="3" id="KW-1185">Reference proteome</keyword>
<evidence type="ECO:0008006" key="4">
    <source>
        <dbReference type="Google" id="ProtNLM"/>
    </source>
</evidence>
<name>A0A1M4TGG4_9RHOB</name>
<evidence type="ECO:0000313" key="2">
    <source>
        <dbReference type="EMBL" id="SHE43485.1"/>
    </source>
</evidence>
<proteinExistence type="predicted"/>
<organism evidence="2 3">
    <name type="scientific">Ruegeria intermedia</name>
    <dbReference type="NCBI Taxonomy" id="996115"/>
    <lineage>
        <taxon>Bacteria</taxon>
        <taxon>Pseudomonadati</taxon>
        <taxon>Pseudomonadota</taxon>
        <taxon>Alphaproteobacteria</taxon>
        <taxon>Rhodobacterales</taxon>
        <taxon>Roseobacteraceae</taxon>
        <taxon>Ruegeria</taxon>
    </lineage>
</organism>
<reference evidence="2 3" key="1">
    <citation type="submission" date="2016-11" db="EMBL/GenBank/DDBJ databases">
        <authorList>
            <person name="Varghese N."/>
            <person name="Submissions S."/>
        </authorList>
    </citation>
    <scope>NUCLEOTIDE SEQUENCE [LARGE SCALE GENOMIC DNA]</scope>
    <source>
        <strain evidence="2 3">DSM 29341</strain>
    </source>
</reference>
<gene>
    <name evidence="2" type="ORF">SAMN05444279_102161</name>
</gene>
<accession>A0A1M4TGG4</accession>
<keyword evidence="1" id="KW-0812">Transmembrane</keyword>
<protein>
    <recommendedName>
        <fullName evidence="4">Component of SufBCD complex</fullName>
    </recommendedName>
</protein>